<evidence type="ECO:0000256" key="6">
    <source>
        <dbReference type="ARBA" id="ARBA00022840"/>
    </source>
</evidence>
<proteinExistence type="predicted"/>
<dbReference type="GO" id="GO:0005524">
    <property type="term" value="F:ATP binding"/>
    <property type="evidence" value="ECO:0007669"/>
    <property type="project" value="UniProtKB-KW"/>
</dbReference>
<keyword evidence="6" id="KW-0067">ATP-binding</keyword>
<keyword evidence="2" id="KW-0716">Sensory transduction</keyword>
<dbReference type="EMBL" id="BMAR01000028">
    <property type="protein sequence ID" value="GFR49210.1"/>
    <property type="molecule type" value="Genomic_DNA"/>
</dbReference>
<dbReference type="InterPro" id="IPR052994">
    <property type="entry name" value="Tiny_macrocysts_regulators"/>
</dbReference>
<reference evidence="7 8" key="1">
    <citation type="journal article" date="2021" name="Sci. Rep.">
        <title>Genome sequencing of the multicellular alga Astrephomene provides insights into convergent evolution of germ-soma differentiation.</title>
        <authorList>
            <person name="Yamashita S."/>
            <person name="Yamamoto K."/>
            <person name="Matsuzaki R."/>
            <person name="Suzuki S."/>
            <person name="Yamaguchi H."/>
            <person name="Hirooka S."/>
            <person name="Minakuchi Y."/>
            <person name="Miyagishima S."/>
            <person name="Kawachi M."/>
            <person name="Toyoda A."/>
            <person name="Nozaki H."/>
        </authorList>
    </citation>
    <scope>NUCLEOTIDE SEQUENCE [LARGE SCALE GENOMIC DNA]</scope>
    <source>
        <strain evidence="7 8">NIES-4017</strain>
    </source>
</reference>
<evidence type="ECO:0000256" key="3">
    <source>
        <dbReference type="ARBA" id="ARBA00022679"/>
    </source>
</evidence>
<keyword evidence="3" id="KW-0808">Transferase</keyword>
<name>A0AAD3DW59_9CHLO</name>
<keyword evidence="1" id="KW-0600">Photoreceptor protein</keyword>
<protein>
    <submittedName>
        <fullName evidence="7">Uncharacterized protein</fullName>
    </submittedName>
</protein>
<dbReference type="Gene3D" id="3.30.450.20">
    <property type="entry name" value="PAS domain"/>
    <property type="match status" value="1"/>
</dbReference>
<comment type="caution">
    <text evidence="7">The sequence shown here is derived from an EMBL/GenBank/DDBJ whole genome shotgun (WGS) entry which is preliminary data.</text>
</comment>
<organism evidence="7 8">
    <name type="scientific">Astrephomene gubernaculifera</name>
    <dbReference type="NCBI Taxonomy" id="47775"/>
    <lineage>
        <taxon>Eukaryota</taxon>
        <taxon>Viridiplantae</taxon>
        <taxon>Chlorophyta</taxon>
        <taxon>core chlorophytes</taxon>
        <taxon>Chlorophyceae</taxon>
        <taxon>CS clade</taxon>
        <taxon>Chlamydomonadales</taxon>
        <taxon>Astrephomenaceae</taxon>
        <taxon>Astrephomene</taxon>
    </lineage>
</organism>
<dbReference type="GO" id="GO:0016301">
    <property type="term" value="F:kinase activity"/>
    <property type="evidence" value="ECO:0007669"/>
    <property type="project" value="UniProtKB-KW"/>
</dbReference>
<evidence type="ECO:0000313" key="7">
    <source>
        <dbReference type="EMBL" id="GFR49210.1"/>
    </source>
</evidence>
<dbReference type="GO" id="GO:0009881">
    <property type="term" value="F:photoreceptor activity"/>
    <property type="evidence" value="ECO:0007669"/>
    <property type="project" value="UniProtKB-KW"/>
</dbReference>
<evidence type="ECO:0000256" key="4">
    <source>
        <dbReference type="ARBA" id="ARBA00022741"/>
    </source>
</evidence>
<evidence type="ECO:0000256" key="5">
    <source>
        <dbReference type="ARBA" id="ARBA00022777"/>
    </source>
</evidence>
<dbReference type="PANTHER" id="PTHR31600">
    <property type="entry name" value="TINY MACROCYSTS PROTEIN B-RELATED"/>
    <property type="match status" value="1"/>
</dbReference>
<dbReference type="FunFam" id="3.30.450.20:FF:000060">
    <property type="entry name" value="Sensor protein FixL"/>
    <property type="match status" value="1"/>
</dbReference>
<dbReference type="InterPro" id="IPR000014">
    <property type="entry name" value="PAS"/>
</dbReference>
<keyword evidence="1" id="KW-0675">Receptor</keyword>
<gene>
    <name evidence="7" type="ORF">Agub_g11125</name>
</gene>
<feature type="non-terminal residue" evidence="7">
    <location>
        <position position="1"/>
    </location>
</feature>
<evidence type="ECO:0000256" key="1">
    <source>
        <dbReference type="ARBA" id="ARBA00022543"/>
    </source>
</evidence>
<keyword evidence="4" id="KW-0547">Nucleotide-binding</keyword>
<keyword evidence="1" id="KW-0157">Chromophore</keyword>
<evidence type="ECO:0000256" key="2">
    <source>
        <dbReference type="ARBA" id="ARBA00022606"/>
    </source>
</evidence>
<accession>A0AAD3DW59</accession>
<dbReference type="Proteomes" id="UP001054857">
    <property type="component" value="Unassembled WGS sequence"/>
</dbReference>
<keyword evidence="5" id="KW-0418">Kinase</keyword>
<keyword evidence="8" id="KW-1185">Reference proteome</keyword>
<evidence type="ECO:0000313" key="8">
    <source>
        <dbReference type="Proteomes" id="UP001054857"/>
    </source>
</evidence>
<dbReference type="PANTHER" id="PTHR31600:SF2">
    <property type="entry name" value="GAMETE ENRICHED GENE 10 PROTEIN-RELATED"/>
    <property type="match status" value="1"/>
</dbReference>
<feature type="non-terminal residue" evidence="7">
    <location>
        <position position="123"/>
    </location>
</feature>
<dbReference type="AlphaFoldDB" id="A0AAD3DW59"/>
<dbReference type="SUPFAM" id="SSF55785">
    <property type="entry name" value="PYP-like sensor domain (PAS domain)"/>
    <property type="match status" value="1"/>
</dbReference>
<dbReference type="NCBIfam" id="TIGR00229">
    <property type="entry name" value="sensory_box"/>
    <property type="match status" value="1"/>
</dbReference>
<sequence>GVHKVFGYLKTELEGGNVSLLMPPPFSQRHNSYLQRYAEGGEPRVLDTVREVLGLHKERYVFPVTLCVTKMSGSGADSIFLGVARPMVPNFLIIRAWVAPNGVFLCGDQHFASMCGITENELV</sequence>
<dbReference type="InterPro" id="IPR035965">
    <property type="entry name" value="PAS-like_dom_sf"/>
</dbReference>